<evidence type="ECO:0000256" key="5">
    <source>
        <dbReference type="ARBA" id="ARBA00013853"/>
    </source>
</evidence>
<evidence type="ECO:0000256" key="14">
    <source>
        <dbReference type="HAMAP-Rule" id="MF_00370"/>
    </source>
</evidence>
<dbReference type="InterPro" id="IPR014721">
    <property type="entry name" value="Ribsml_uS5_D2-typ_fold_subgr"/>
</dbReference>
<evidence type="ECO:0000259" key="15">
    <source>
        <dbReference type="Pfam" id="PF00288"/>
    </source>
</evidence>
<dbReference type="GO" id="GO:0004765">
    <property type="term" value="F:shikimate kinase activity"/>
    <property type="evidence" value="ECO:0007669"/>
    <property type="project" value="UniProtKB-UniRule"/>
</dbReference>
<dbReference type="InterPro" id="IPR036554">
    <property type="entry name" value="GHMP_kinase_C_sf"/>
</dbReference>
<dbReference type="EC" id="2.7.1.71" evidence="4 14"/>
<evidence type="ECO:0000256" key="12">
    <source>
        <dbReference type="ARBA" id="ARBA00023141"/>
    </source>
</evidence>
<dbReference type="Pfam" id="PF00288">
    <property type="entry name" value="GHMP_kinases_N"/>
    <property type="match status" value="1"/>
</dbReference>
<dbReference type="FunCoup" id="D1YUX0">
    <property type="interactions" value="80"/>
</dbReference>
<sequence>MRGHGIAFGAGTVINAIATYKGSAFGITLKTEAEVTLRGDLVEGEIEGGGDTRLIERACELVLEEFDVDSGAKIRTKSQVPQASGLKSSSAAANATVLATLRAIGRDMEPLDMVRLGVRAALDTGVSITGAFDDACASMLGGIVVTDNRNNELLKREPVESDVIIYAPDKKAFSSQTNVARSRAIGPWVDAAFDMAMRGEYRRAMTLNGFLYTAALGYSPEPMMAALELGVDAVSLSGTGPSYVALASGEKLEELRAAWSSYPGKVMITRTNNTGAHTLR</sequence>
<evidence type="ECO:0000256" key="9">
    <source>
        <dbReference type="ARBA" id="ARBA00022741"/>
    </source>
</evidence>
<dbReference type="STRING" id="304371.MCP_0170"/>
<dbReference type="InParanoid" id="D1YUX0"/>
<organism evidence="17 18">
    <name type="scientific">Methanocella paludicola (strain DSM 17711 / JCM 13418 / NBRC 101707 / SANAE)</name>
    <dbReference type="NCBI Taxonomy" id="304371"/>
    <lineage>
        <taxon>Archaea</taxon>
        <taxon>Methanobacteriati</taxon>
        <taxon>Methanobacteriota</taxon>
        <taxon>Stenosarchaea group</taxon>
        <taxon>Methanomicrobia</taxon>
        <taxon>Methanocellales</taxon>
        <taxon>Methanocellaceae</taxon>
        <taxon>Methanocella</taxon>
    </lineage>
</organism>
<dbReference type="InterPro" id="IPR013750">
    <property type="entry name" value="GHMP_kinase_C_dom"/>
</dbReference>
<dbReference type="HAMAP" id="MF_00370">
    <property type="entry name" value="Shik_kinase_arch"/>
    <property type="match status" value="1"/>
</dbReference>
<keyword evidence="9 14" id="KW-0547">Nucleotide-binding</keyword>
<dbReference type="EMBL" id="AP011532">
    <property type="protein sequence ID" value="BAI60242.1"/>
    <property type="molecule type" value="Genomic_DNA"/>
</dbReference>
<evidence type="ECO:0000256" key="13">
    <source>
        <dbReference type="ARBA" id="ARBA00048567"/>
    </source>
</evidence>
<comment type="subcellular location">
    <subcellularLocation>
        <location evidence="1 14">Cytoplasm</location>
    </subcellularLocation>
</comment>
<keyword evidence="6 14" id="KW-0963">Cytoplasm</keyword>
<evidence type="ECO:0000256" key="6">
    <source>
        <dbReference type="ARBA" id="ARBA00022490"/>
    </source>
</evidence>
<dbReference type="eggNOG" id="arCOG01025">
    <property type="taxonomic scope" value="Archaea"/>
</dbReference>
<dbReference type="PANTHER" id="PTHR20861">
    <property type="entry name" value="HOMOSERINE/4-DIPHOSPHOCYTIDYL-2-C-METHYL-D-ERYTHRITOL KINASE"/>
    <property type="match status" value="1"/>
</dbReference>
<dbReference type="UniPathway" id="UPA00053">
    <property type="reaction ID" value="UER00088"/>
</dbReference>
<dbReference type="PATRIC" id="fig|304371.9.peg.176"/>
<evidence type="ECO:0000259" key="16">
    <source>
        <dbReference type="Pfam" id="PF08544"/>
    </source>
</evidence>
<comment type="pathway">
    <text evidence="2 14">Metabolic intermediate biosynthesis; chorismate biosynthesis; chorismate from D-erythrose 4-phosphate and phosphoenolpyruvate: step 5/7.</text>
</comment>
<proteinExistence type="inferred from homology"/>
<accession>D1YUX0</accession>
<feature type="binding site" evidence="14">
    <location>
        <begin position="81"/>
        <end position="91"/>
    </location>
    <ligand>
        <name>ATP</name>
        <dbReference type="ChEBI" id="CHEBI:30616"/>
    </ligand>
</feature>
<keyword evidence="10 14" id="KW-0418">Kinase</keyword>
<evidence type="ECO:0000313" key="17">
    <source>
        <dbReference type="EMBL" id="BAI60242.1"/>
    </source>
</evidence>
<gene>
    <name evidence="14 17" type="primary">aroK</name>
    <name evidence="17" type="ordered locus">MCP_0170</name>
</gene>
<evidence type="ECO:0000256" key="7">
    <source>
        <dbReference type="ARBA" id="ARBA00022605"/>
    </source>
</evidence>
<dbReference type="PIRSF" id="PIRSF005758">
    <property type="entry name" value="Shikimt_kin_arch"/>
    <property type="match status" value="1"/>
</dbReference>
<dbReference type="RefSeq" id="WP_012898922.1">
    <property type="nucleotide sequence ID" value="NC_013665.1"/>
</dbReference>
<dbReference type="GO" id="GO:0009073">
    <property type="term" value="P:aromatic amino acid family biosynthetic process"/>
    <property type="evidence" value="ECO:0007669"/>
    <property type="project" value="UniProtKB-KW"/>
</dbReference>
<evidence type="ECO:0000256" key="2">
    <source>
        <dbReference type="ARBA" id="ARBA00004842"/>
    </source>
</evidence>
<feature type="domain" description="GHMP kinase C-terminal" evidence="16">
    <location>
        <begin position="202"/>
        <end position="262"/>
    </location>
</feature>
<keyword evidence="8 14" id="KW-0808">Transferase</keyword>
<dbReference type="OrthoDB" id="9602at2157"/>
<dbReference type="AlphaFoldDB" id="D1YUX0"/>
<evidence type="ECO:0000256" key="1">
    <source>
        <dbReference type="ARBA" id="ARBA00004496"/>
    </source>
</evidence>
<dbReference type="InterPro" id="IPR006204">
    <property type="entry name" value="GHMP_kinase_N_dom"/>
</dbReference>
<keyword evidence="18" id="KW-1185">Reference proteome</keyword>
<evidence type="ECO:0000256" key="3">
    <source>
        <dbReference type="ARBA" id="ARBA00010202"/>
    </source>
</evidence>
<dbReference type="GO" id="GO:0005524">
    <property type="term" value="F:ATP binding"/>
    <property type="evidence" value="ECO:0007669"/>
    <property type="project" value="UniProtKB-UniRule"/>
</dbReference>
<reference evidence="17 18" key="1">
    <citation type="journal article" date="2007" name="Appl. Environ. Microbiol.">
        <title>Isolation of key methanogens for global methane emission from rice paddy fields: a novel isolate affiliated with the clone cluster rice cluster I.</title>
        <authorList>
            <person name="Sakai S."/>
            <person name="Imachi H."/>
            <person name="Sekiguchi Y."/>
            <person name="Ohashi A."/>
            <person name="Harada H."/>
            <person name="Kamagata Y."/>
        </authorList>
    </citation>
    <scope>NUCLEOTIDE SEQUENCE [LARGE SCALE GENOMIC DNA]</scope>
    <source>
        <strain evidence="18">DSM 17711 / JCM 13418 / NBRC 101707 / SANAE</strain>
    </source>
</reference>
<dbReference type="Gene3D" id="3.30.230.10">
    <property type="match status" value="1"/>
</dbReference>
<dbReference type="Proteomes" id="UP000001882">
    <property type="component" value="Chromosome"/>
</dbReference>
<evidence type="ECO:0000256" key="4">
    <source>
        <dbReference type="ARBA" id="ARBA00012154"/>
    </source>
</evidence>
<evidence type="ECO:0000256" key="8">
    <source>
        <dbReference type="ARBA" id="ARBA00022679"/>
    </source>
</evidence>
<dbReference type="GO" id="GO:0008652">
    <property type="term" value="P:amino acid biosynthetic process"/>
    <property type="evidence" value="ECO:0007669"/>
    <property type="project" value="UniProtKB-KW"/>
</dbReference>
<comment type="similarity">
    <text evidence="3 14">Belongs to the GHMP kinase family. Archaeal shikimate kinase subfamily.</text>
</comment>
<dbReference type="InterPro" id="IPR020568">
    <property type="entry name" value="Ribosomal_Su5_D2-typ_SF"/>
</dbReference>
<name>D1YUX0_METPS</name>
<dbReference type="Pfam" id="PF08544">
    <property type="entry name" value="GHMP_kinases_C"/>
    <property type="match status" value="1"/>
</dbReference>
<dbReference type="PANTHER" id="PTHR20861:SF3">
    <property type="entry name" value="SHIKIMATE KINASE"/>
    <property type="match status" value="1"/>
</dbReference>
<dbReference type="GeneID" id="8680322"/>
<dbReference type="GO" id="GO:0005737">
    <property type="term" value="C:cytoplasm"/>
    <property type="evidence" value="ECO:0007669"/>
    <property type="project" value="UniProtKB-SubCell"/>
</dbReference>
<evidence type="ECO:0000313" key="18">
    <source>
        <dbReference type="Proteomes" id="UP000001882"/>
    </source>
</evidence>
<evidence type="ECO:0000256" key="10">
    <source>
        <dbReference type="ARBA" id="ARBA00022777"/>
    </source>
</evidence>
<dbReference type="NCBIfam" id="TIGR01920">
    <property type="entry name" value="Shik_kin_archae"/>
    <property type="match status" value="1"/>
</dbReference>
<keyword evidence="11 14" id="KW-0067">ATP-binding</keyword>
<protein>
    <recommendedName>
        <fullName evidence="5 14">Shikimate kinase</fullName>
        <shortName evidence="14">SK</shortName>
        <ecNumber evidence="4 14">2.7.1.71</ecNumber>
    </recommendedName>
</protein>
<feature type="domain" description="GHMP kinase N-terminal" evidence="15">
    <location>
        <begin position="54"/>
        <end position="142"/>
    </location>
</feature>
<dbReference type="KEGG" id="mpd:MCP_0170"/>
<dbReference type="SUPFAM" id="SSF54211">
    <property type="entry name" value="Ribosomal protein S5 domain 2-like"/>
    <property type="match status" value="1"/>
</dbReference>
<reference evidence="18" key="3">
    <citation type="journal article" date="2011" name="PLoS ONE">
        <title>Genome sequence of a mesophilic hydrogenotrophic methanogen Methanocella paludicola, the first cultivated representative of the order Methanocellales.</title>
        <authorList>
            <person name="Sakai S."/>
            <person name="Takaki Y."/>
            <person name="Shimamura S."/>
            <person name="Sekine M."/>
            <person name="Tajima T."/>
            <person name="Kosugi H."/>
            <person name="Ichikawa N."/>
            <person name="Tasumi E."/>
            <person name="Hiraki A.T."/>
            <person name="Shimizu A."/>
            <person name="Kato Y."/>
            <person name="Nishiko R."/>
            <person name="Mori K."/>
            <person name="Fujita N."/>
            <person name="Imachi H."/>
            <person name="Takai K."/>
        </authorList>
    </citation>
    <scope>NUCLEOTIDE SEQUENCE [LARGE SCALE GENOMIC DNA]</scope>
    <source>
        <strain evidence="18">DSM 17711 / JCM 13418 / NBRC 101707 / SANAE</strain>
    </source>
</reference>
<evidence type="ECO:0000256" key="11">
    <source>
        <dbReference type="ARBA" id="ARBA00022840"/>
    </source>
</evidence>
<keyword evidence="7 14" id="KW-0028">Amino-acid biosynthesis</keyword>
<comment type="catalytic activity">
    <reaction evidence="13 14">
        <text>shikimate + ATP = 3-phosphoshikimate + ADP + H(+)</text>
        <dbReference type="Rhea" id="RHEA:13121"/>
        <dbReference type="ChEBI" id="CHEBI:15378"/>
        <dbReference type="ChEBI" id="CHEBI:30616"/>
        <dbReference type="ChEBI" id="CHEBI:36208"/>
        <dbReference type="ChEBI" id="CHEBI:145989"/>
        <dbReference type="ChEBI" id="CHEBI:456216"/>
        <dbReference type="EC" id="2.7.1.71"/>
    </reaction>
</comment>
<dbReference type="GO" id="GO:0009423">
    <property type="term" value="P:chorismate biosynthetic process"/>
    <property type="evidence" value="ECO:0007669"/>
    <property type="project" value="UniProtKB-UniRule"/>
</dbReference>
<reference evidence="17 18" key="2">
    <citation type="journal article" date="2008" name="Int. J. Syst. Evol. Microbiol.">
        <title>Methanocella paludicola gen. nov., sp. nov., a methane-producing archaeon, the first isolate of the lineage 'Rice Cluster I', and proposal of the new archaeal order Methanocellales ord. nov.</title>
        <authorList>
            <person name="Sakai S."/>
            <person name="Imachi H."/>
            <person name="Hanada S."/>
            <person name="Ohashi A."/>
            <person name="Harada H."/>
            <person name="Kamagata Y."/>
        </authorList>
    </citation>
    <scope>NUCLEOTIDE SEQUENCE [LARGE SCALE GENOMIC DNA]</scope>
    <source>
        <strain evidence="18">DSM 17711 / JCM 13418 / NBRC 101707 / SANAE</strain>
    </source>
</reference>
<keyword evidence="12 14" id="KW-0057">Aromatic amino acid biosynthesis</keyword>
<dbReference type="SUPFAM" id="SSF55060">
    <property type="entry name" value="GHMP Kinase, C-terminal domain"/>
    <property type="match status" value="1"/>
</dbReference>
<dbReference type="InterPro" id="IPR010189">
    <property type="entry name" value="SK_arc"/>
</dbReference>